<evidence type="ECO:0000313" key="9">
    <source>
        <dbReference type="EMBL" id="KAK8861833.1"/>
    </source>
</evidence>
<feature type="compositionally biased region" description="Basic and acidic residues" evidence="6">
    <location>
        <begin position="639"/>
        <end position="662"/>
    </location>
</feature>
<evidence type="ECO:0000256" key="3">
    <source>
        <dbReference type="ARBA" id="ARBA00022741"/>
    </source>
</evidence>
<dbReference type="InterPro" id="IPR000253">
    <property type="entry name" value="FHA_dom"/>
</dbReference>
<dbReference type="PANTHER" id="PTHR43671:SF103">
    <property type="entry name" value="KINASE, PUTATIVE-RELATED"/>
    <property type="match status" value="1"/>
</dbReference>
<name>A0ABR2IFJ9_9PEZI</name>
<dbReference type="PROSITE" id="PS50011">
    <property type="entry name" value="PROTEIN_KINASE_DOM"/>
    <property type="match status" value="1"/>
</dbReference>
<evidence type="ECO:0000259" key="7">
    <source>
        <dbReference type="PROSITE" id="PS50006"/>
    </source>
</evidence>
<feature type="compositionally biased region" description="Basic and acidic residues" evidence="6">
    <location>
        <begin position="32"/>
        <end position="46"/>
    </location>
</feature>
<reference evidence="9 10" key="1">
    <citation type="journal article" date="2024" name="IMA Fungus">
        <title>Apiospora arundinis, a panoply of carbohydrate-active enzymes and secondary metabolites.</title>
        <authorList>
            <person name="Sorensen T."/>
            <person name="Petersen C."/>
            <person name="Muurmann A.T."/>
            <person name="Christiansen J.V."/>
            <person name="Brundto M.L."/>
            <person name="Overgaard C.K."/>
            <person name="Boysen A.T."/>
            <person name="Wollenberg R.D."/>
            <person name="Larsen T.O."/>
            <person name="Sorensen J.L."/>
            <person name="Nielsen K.L."/>
            <person name="Sondergaard T.E."/>
        </authorList>
    </citation>
    <scope>NUCLEOTIDE SEQUENCE [LARGE SCALE GENOMIC DNA]</scope>
    <source>
        <strain evidence="9 10">AAU 773</strain>
    </source>
</reference>
<comment type="similarity">
    <text evidence="1">Belongs to the protein kinase superfamily. CAMK Ser/Thr protein kinase family. CHEK2 subfamily.</text>
</comment>
<keyword evidence="10" id="KW-1185">Reference proteome</keyword>
<dbReference type="Gene3D" id="1.10.510.10">
    <property type="entry name" value="Transferase(Phosphotransferase) domain 1"/>
    <property type="match status" value="1"/>
</dbReference>
<dbReference type="Proteomes" id="UP001390339">
    <property type="component" value="Unassembled WGS sequence"/>
</dbReference>
<evidence type="ECO:0000256" key="2">
    <source>
        <dbReference type="ARBA" id="ARBA00022679"/>
    </source>
</evidence>
<dbReference type="InterPro" id="IPR011009">
    <property type="entry name" value="Kinase-like_dom_sf"/>
</dbReference>
<feature type="region of interest" description="Disordered" evidence="6">
    <location>
        <begin position="25"/>
        <end position="78"/>
    </location>
</feature>
<accession>A0ABR2IFJ9</accession>
<feature type="domain" description="FHA" evidence="7">
    <location>
        <begin position="102"/>
        <end position="158"/>
    </location>
</feature>
<dbReference type="Pfam" id="PF00069">
    <property type="entry name" value="Pkinase"/>
    <property type="match status" value="1"/>
</dbReference>
<feature type="domain" description="Protein kinase" evidence="8">
    <location>
        <begin position="252"/>
        <end position="498"/>
    </location>
</feature>
<keyword evidence="5" id="KW-0067">ATP-binding</keyword>
<evidence type="ECO:0000259" key="8">
    <source>
        <dbReference type="PROSITE" id="PS50011"/>
    </source>
</evidence>
<dbReference type="EMBL" id="JAPCWZ010000005">
    <property type="protein sequence ID" value="KAK8861833.1"/>
    <property type="molecule type" value="Genomic_DNA"/>
</dbReference>
<dbReference type="InterPro" id="IPR008984">
    <property type="entry name" value="SMAD_FHA_dom_sf"/>
</dbReference>
<keyword evidence="2" id="KW-0808">Transferase</keyword>
<proteinExistence type="inferred from homology"/>
<dbReference type="Gene3D" id="3.30.200.20">
    <property type="entry name" value="Phosphorylase Kinase, domain 1"/>
    <property type="match status" value="1"/>
</dbReference>
<sequence length="684" mass="75639">MEDPDLIARVYPTLDEAHYRDGPAKRIIRLPHHSDRCVDPDRDRPKAPTTQPTTSRNSTARSTRESTESPEDASGTGADASALQLQSPYLEFRFSQGIHGRFIAGRNQRQCHFLLSDPSEKANRKVSNSHFALTYKKIKGFYRLVLRDLNSTLGTVVTYDDSDKESRRNFDWIVDGDKFLDGSGDNVLVHLNSCPPFKIVAARHDITSSTYIANVERFLEIPPVTDHFEMHLGGQDTEFQTGAQSPTQEPIRLTRELLGVTRCWDVSTAEETACKSPTNPLDYSEQGWDNDIAMMKKFRHPHIVRLLQAKMSPQPKIWLEYLPKGNLKKAHAEHPFTEEDCCLLVFQCADALEYLHREDTAHRDIKPENILIATRDPLKVKLGDFGLSKVGSLHTKCGTPDHVAPEVIDGQYTPAADIWSLGCVLARLLSCFPDWKKKKVGGRPRGPWPDADWYSLVVKSSRTQESTGLTDILRSMLIRDPEQRATATEIMKAAGRLIEGSARASTPTQASCAADTAAIAATDANAARNSPRKTARGPDLEPPGHRHKRIASDDLTPAPMPSEDSSTSRLSDNFWMDPINSFGGGSALQSMLRPDLGTDESDSSTQSSSQGDSHNKTLRAAVADDNAIPSQSKAPDVTAAHEDTRGEVRGEDQEPYHGRETHVSLTDSGFAAALQDYIKTDHGS</sequence>
<feature type="region of interest" description="Disordered" evidence="6">
    <location>
        <begin position="585"/>
        <end position="664"/>
    </location>
</feature>
<dbReference type="SMART" id="SM00220">
    <property type="entry name" value="S_TKc"/>
    <property type="match status" value="1"/>
</dbReference>
<evidence type="ECO:0000256" key="1">
    <source>
        <dbReference type="ARBA" id="ARBA00005575"/>
    </source>
</evidence>
<keyword evidence="4" id="KW-0418">Kinase</keyword>
<keyword evidence="3" id="KW-0547">Nucleotide-binding</keyword>
<dbReference type="InterPro" id="IPR050660">
    <property type="entry name" value="NEK_Ser/Thr_kinase"/>
</dbReference>
<dbReference type="Gene3D" id="2.60.200.20">
    <property type="match status" value="1"/>
</dbReference>
<protein>
    <submittedName>
        <fullName evidence="9">Kinase-like domain-containing protein</fullName>
    </submittedName>
</protein>
<dbReference type="InterPro" id="IPR000719">
    <property type="entry name" value="Prot_kinase_dom"/>
</dbReference>
<feature type="region of interest" description="Disordered" evidence="6">
    <location>
        <begin position="523"/>
        <end position="572"/>
    </location>
</feature>
<evidence type="ECO:0000256" key="4">
    <source>
        <dbReference type="ARBA" id="ARBA00022777"/>
    </source>
</evidence>
<evidence type="ECO:0000256" key="5">
    <source>
        <dbReference type="ARBA" id="ARBA00022840"/>
    </source>
</evidence>
<comment type="caution">
    <text evidence="9">The sequence shown here is derived from an EMBL/GenBank/DDBJ whole genome shotgun (WGS) entry which is preliminary data.</text>
</comment>
<dbReference type="SUPFAM" id="SSF49879">
    <property type="entry name" value="SMAD/FHA domain"/>
    <property type="match status" value="1"/>
</dbReference>
<evidence type="ECO:0000256" key="6">
    <source>
        <dbReference type="SAM" id="MobiDB-lite"/>
    </source>
</evidence>
<dbReference type="PROSITE" id="PS50006">
    <property type="entry name" value="FHA_DOMAIN"/>
    <property type="match status" value="1"/>
</dbReference>
<gene>
    <name evidence="9" type="ORF">PGQ11_008068</name>
</gene>
<organism evidence="9 10">
    <name type="scientific">Apiospora arundinis</name>
    <dbReference type="NCBI Taxonomy" id="335852"/>
    <lineage>
        <taxon>Eukaryota</taxon>
        <taxon>Fungi</taxon>
        <taxon>Dikarya</taxon>
        <taxon>Ascomycota</taxon>
        <taxon>Pezizomycotina</taxon>
        <taxon>Sordariomycetes</taxon>
        <taxon>Xylariomycetidae</taxon>
        <taxon>Amphisphaeriales</taxon>
        <taxon>Apiosporaceae</taxon>
        <taxon>Apiospora</taxon>
    </lineage>
</organism>
<dbReference type="SUPFAM" id="SSF56112">
    <property type="entry name" value="Protein kinase-like (PK-like)"/>
    <property type="match status" value="1"/>
</dbReference>
<dbReference type="PANTHER" id="PTHR43671">
    <property type="entry name" value="SERINE/THREONINE-PROTEIN KINASE NEK"/>
    <property type="match status" value="1"/>
</dbReference>
<evidence type="ECO:0000313" key="10">
    <source>
        <dbReference type="Proteomes" id="UP001390339"/>
    </source>
</evidence>
<feature type="compositionally biased region" description="Low complexity" evidence="6">
    <location>
        <begin position="603"/>
        <end position="612"/>
    </location>
</feature>